<dbReference type="SUPFAM" id="SSF54826">
    <property type="entry name" value="Enolase N-terminal domain-like"/>
    <property type="match status" value="1"/>
</dbReference>
<evidence type="ECO:0000259" key="2">
    <source>
        <dbReference type="SMART" id="SM00922"/>
    </source>
</evidence>
<dbReference type="InterPro" id="IPR013341">
    <property type="entry name" value="Mandelate_racemase_N_dom"/>
</dbReference>
<dbReference type="EMBL" id="NJGD01000001">
    <property type="protein sequence ID" value="PJR17399.1"/>
    <property type="molecule type" value="Genomic_DNA"/>
</dbReference>
<protein>
    <submittedName>
        <fullName evidence="3">Enolase</fullName>
    </submittedName>
</protein>
<dbReference type="Proteomes" id="UP000231987">
    <property type="component" value="Unassembled WGS sequence"/>
</dbReference>
<proteinExistence type="predicted"/>
<dbReference type="Pfam" id="PF02746">
    <property type="entry name" value="MR_MLE_N"/>
    <property type="match status" value="1"/>
</dbReference>
<dbReference type="Pfam" id="PF13378">
    <property type="entry name" value="MR_MLE_C"/>
    <property type="match status" value="1"/>
</dbReference>
<dbReference type="InterPro" id="IPR029017">
    <property type="entry name" value="Enolase-like_N"/>
</dbReference>
<reference evidence="3 4" key="1">
    <citation type="submission" date="2017-06" db="EMBL/GenBank/DDBJ databases">
        <title>Ensifer strains isolated from leguminous trees and herbs display diverse denitrification phenotypes with some acting as strong N2O sinks.</title>
        <authorList>
            <person name="Woliy K."/>
            <person name="Mania D."/>
            <person name="Bakken L.R."/>
            <person name="Frostegard A."/>
        </authorList>
    </citation>
    <scope>NUCLEOTIDE SEQUENCE [LARGE SCALE GENOMIC DNA]</scope>
    <source>
        <strain evidence="3 4">AC50a</strain>
    </source>
</reference>
<dbReference type="InterPro" id="IPR036849">
    <property type="entry name" value="Enolase-like_C_sf"/>
</dbReference>
<dbReference type="PANTHER" id="PTHR48080">
    <property type="entry name" value="D-GALACTONATE DEHYDRATASE-RELATED"/>
    <property type="match status" value="1"/>
</dbReference>
<dbReference type="SMART" id="SM00922">
    <property type="entry name" value="MR_MLE"/>
    <property type="match status" value="1"/>
</dbReference>
<dbReference type="Gene3D" id="3.30.390.10">
    <property type="entry name" value="Enolase-like, N-terminal domain"/>
    <property type="match status" value="1"/>
</dbReference>
<dbReference type="SFLD" id="SFLDG00179">
    <property type="entry name" value="mandelate_racemase"/>
    <property type="match status" value="1"/>
</dbReference>
<accession>A0A2J0ZA39</accession>
<dbReference type="RefSeq" id="WP_100669970.1">
    <property type="nucleotide sequence ID" value="NZ_JBKOIJ010000001.1"/>
</dbReference>
<dbReference type="GO" id="GO:0016829">
    <property type="term" value="F:lyase activity"/>
    <property type="evidence" value="ECO:0007669"/>
    <property type="project" value="UniProtKB-KW"/>
</dbReference>
<feature type="domain" description="Mandelate racemase/muconate lactonizing enzyme C-terminal" evidence="2">
    <location>
        <begin position="124"/>
        <end position="260"/>
    </location>
</feature>
<keyword evidence="1" id="KW-0456">Lyase</keyword>
<organism evidence="3 4">
    <name type="scientific">Rhizobium meliloti</name>
    <name type="common">Ensifer meliloti</name>
    <name type="synonym">Sinorhizobium meliloti</name>
    <dbReference type="NCBI Taxonomy" id="382"/>
    <lineage>
        <taxon>Bacteria</taxon>
        <taxon>Pseudomonadati</taxon>
        <taxon>Pseudomonadota</taxon>
        <taxon>Alphaproteobacteria</taxon>
        <taxon>Hyphomicrobiales</taxon>
        <taxon>Rhizobiaceae</taxon>
        <taxon>Sinorhizobium/Ensifer group</taxon>
        <taxon>Sinorhizobium</taxon>
    </lineage>
</organism>
<gene>
    <name evidence="3" type="ORF">CEJ86_04410</name>
</gene>
<dbReference type="SFLD" id="SFLDS00001">
    <property type="entry name" value="Enolase"/>
    <property type="match status" value="1"/>
</dbReference>
<evidence type="ECO:0000313" key="3">
    <source>
        <dbReference type="EMBL" id="PJR17399.1"/>
    </source>
</evidence>
<name>A0A2J0ZA39_RHIML</name>
<dbReference type="SUPFAM" id="SSF51604">
    <property type="entry name" value="Enolase C-terminal domain-like"/>
    <property type="match status" value="1"/>
</dbReference>
<dbReference type="CDD" id="cd03316">
    <property type="entry name" value="MR_like"/>
    <property type="match status" value="1"/>
</dbReference>
<dbReference type="Gene3D" id="3.20.20.120">
    <property type="entry name" value="Enolase-like C-terminal domain"/>
    <property type="match status" value="1"/>
</dbReference>
<dbReference type="AlphaFoldDB" id="A0A2J0ZA39"/>
<dbReference type="InterPro" id="IPR013342">
    <property type="entry name" value="Mandelate_racemase_C"/>
</dbReference>
<comment type="caution">
    <text evidence="3">The sequence shown here is derived from an EMBL/GenBank/DDBJ whole genome shotgun (WGS) entry which is preliminary data.</text>
</comment>
<dbReference type="InterPro" id="IPR029065">
    <property type="entry name" value="Enolase_C-like"/>
</dbReference>
<dbReference type="InterPro" id="IPR034593">
    <property type="entry name" value="DgoD-like"/>
</dbReference>
<dbReference type="PANTHER" id="PTHR48080:SF2">
    <property type="entry name" value="D-GALACTONATE DEHYDRATASE"/>
    <property type="match status" value="1"/>
</dbReference>
<evidence type="ECO:0000313" key="4">
    <source>
        <dbReference type="Proteomes" id="UP000231987"/>
    </source>
</evidence>
<evidence type="ECO:0000256" key="1">
    <source>
        <dbReference type="ARBA" id="ARBA00023239"/>
    </source>
</evidence>
<sequence length="398" mass="43567">MKIVDIKCAVIGKSPIVRIVSDEGISGFAQAETWKPYLKPHIMAFRDALIGEDPTLVERVMLKIRQRGGFKPWGSAVSVIEMALWDLAGKAAGLPVHKLLGGKVRDRVRVYNGSMRFPFAGHEPQDYADDIAKMMALPEGFTIIKQPIGFHSPMKREVPNFYYGEPSASPFHGALDRGPVTEKGLKHLVDCVAAMKEVAGDTVGLALDCGPGWMLADAIRLARMLEPFNLLWLEDLLSGDYTPWVNAGVYRELTRCSTTPIHTGEQIYLRQNFKDLIESHAVHVIGPDPADVGGIAELKWIAEYADLHGITVAPHGTANGLLGLAALVQVSATLPANFIAFEYTTADPEWWTDLVDGFPAPIVTNGMIDVPDRPGMGVEIIADRAKAYLSPEDHAFFD</sequence>